<evidence type="ECO:0000313" key="3">
    <source>
        <dbReference type="Proteomes" id="UP000237246"/>
    </source>
</evidence>
<dbReference type="Pfam" id="PF03637">
    <property type="entry name" value="Mob1_phocein"/>
    <property type="match status" value="2"/>
</dbReference>
<keyword evidence="3" id="KW-1185">Reference proteome</keyword>
<protein>
    <recommendedName>
        <fullName evidence="4">MOB kinase activator 3B</fullName>
    </recommendedName>
</protein>
<sequence length="375" mass="43772">MSIALKQVFNKDKTFRPKRKFEPGTQRFELHKRAQATLHSGVDLKAAVQLPRGEDQNDWVAVHVVDFFNRINLIYGTICEFCTERTCPVMSGGPKYEYRWQDDMKYKKPTALPAPQYMNLLMDWIEMQINNEDVFPTSVALMVIQNLADISLQTKLADECTISRVLSETADKHSVVSVCMKFYFNWKAFWAMHKLLRTVRVPFPKNFLQICKKILCRLFRVFVHVYIHHFDRIILIGAEAHVNTCYKHFYYFVTELNLIDRKELEPLTYQKEGDDNQVVPLKSHSLKKTCPVSSLLQSSRTWQPLQNESAFNPGKQKRWELQLLSQKFSTTVSVPNPGCAARSLIRATWITEGKKNQLHINPSFFIRDKNLFSRK</sequence>
<feature type="binding site" evidence="1">
    <location>
        <position position="224"/>
    </location>
    <ligand>
        <name>Zn(2+)</name>
        <dbReference type="ChEBI" id="CHEBI:29105"/>
    </ligand>
</feature>
<dbReference type="OrthoDB" id="8170117at2759"/>
<feature type="binding site" evidence="1">
    <location>
        <position position="82"/>
    </location>
    <ligand>
        <name>Zn(2+)</name>
        <dbReference type="ChEBI" id="CHEBI:29105"/>
    </ligand>
</feature>
<dbReference type="Gene3D" id="1.20.140.30">
    <property type="entry name" value="MOB kinase activator"/>
    <property type="match status" value="1"/>
</dbReference>
<evidence type="ECO:0000313" key="2">
    <source>
        <dbReference type="EMBL" id="POI35279.1"/>
    </source>
</evidence>
<evidence type="ECO:0000256" key="1">
    <source>
        <dbReference type="PIRSR" id="PIRSR605301-1"/>
    </source>
</evidence>
<dbReference type="EMBL" id="PPHD01000624">
    <property type="protein sequence ID" value="POI35279.1"/>
    <property type="molecule type" value="Genomic_DNA"/>
</dbReference>
<keyword evidence="1" id="KW-0862">Zinc</keyword>
<feature type="binding site" evidence="1">
    <location>
        <position position="229"/>
    </location>
    <ligand>
        <name>Zn(2+)</name>
        <dbReference type="ChEBI" id="CHEBI:29105"/>
    </ligand>
</feature>
<dbReference type="AlphaFoldDB" id="A0A2P4TFZ4"/>
<dbReference type="SMART" id="SM01388">
    <property type="entry name" value="Mob1_phocein"/>
    <property type="match status" value="1"/>
</dbReference>
<dbReference type="PANTHER" id="PTHR22599">
    <property type="entry name" value="MPS ONE BINDER KINASE ACTIVATOR-LIKE MOB"/>
    <property type="match status" value="1"/>
</dbReference>
<accession>A0A2P4TFZ4</accession>
<keyword evidence="1" id="KW-0479">Metal-binding</keyword>
<dbReference type="Proteomes" id="UP000237246">
    <property type="component" value="Unassembled WGS sequence"/>
</dbReference>
<dbReference type="InterPro" id="IPR036703">
    <property type="entry name" value="MOB_kinase_act_sf"/>
</dbReference>
<gene>
    <name evidence="2" type="ORF">CIB84_000969</name>
</gene>
<organism evidence="2 3">
    <name type="scientific">Bambusicola thoracicus</name>
    <name type="common">Chinese bamboo-partridge</name>
    <name type="synonym">Perdix thoracica</name>
    <dbReference type="NCBI Taxonomy" id="9083"/>
    <lineage>
        <taxon>Eukaryota</taxon>
        <taxon>Metazoa</taxon>
        <taxon>Chordata</taxon>
        <taxon>Craniata</taxon>
        <taxon>Vertebrata</taxon>
        <taxon>Euteleostomi</taxon>
        <taxon>Archelosauria</taxon>
        <taxon>Archosauria</taxon>
        <taxon>Dinosauria</taxon>
        <taxon>Saurischia</taxon>
        <taxon>Theropoda</taxon>
        <taxon>Coelurosauria</taxon>
        <taxon>Aves</taxon>
        <taxon>Neognathae</taxon>
        <taxon>Galloanserae</taxon>
        <taxon>Galliformes</taxon>
        <taxon>Phasianidae</taxon>
        <taxon>Perdicinae</taxon>
        <taxon>Bambusicola</taxon>
    </lineage>
</organism>
<proteinExistence type="predicted"/>
<name>A0A2P4TFZ4_BAMTH</name>
<reference evidence="2 3" key="1">
    <citation type="submission" date="2018-01" db="EMBL/GenBank/DDBJ databases">
        <title>Comparison of the Chinese Bamboo Partridge and Red Junglefowl genome sequences highlights the importance of demography in genome evolution.</title>
        <authorList>
            <person name="Tiley G.P."/>
            <person name="Kimball R.T."/>
            <person name="Braun E.L."/>
            <person name="Burleigh J.G."/>
        </authorList>
    </citation>
    <scope>NUCLEOTIDE SEQUENCE [LARGE SCALE GENOMIC DNA]</scope>
    <source>
        <strain evidence="2">RTK389</strain>
        <tissue evidence="2">Blood</tissue>
    </source>
</reference>
<dbReference type="SUPFAM" id="SSF101152">
    <property type="entry name" value="Mob1/phocein"/>
    <property type="match status" value="1"/>
</dbReference>
<dbReference type="InterPro" id="IPR005301">
    <property type="entry name" value="MOB_kinase_act_fam"/>
</dbReference>
<comment type="caution">
    <text evidence="2">The sequence shown here is derived from an EMBL/GenBank/DDBJ whole genome shotgun (WGS) entry which is preliminary data.</text>
</comment>
<feature type="binding site" evidence="1">
    <location>
        <position position="87"/>
    </location>
    <ligand>
        <name>Zn(2+)</name>
        <dbReference type="ChEBI" id="CHEBI:29105"/>
    </ligand>
</feature>
<evidence type="ECO:0008006" key="4">
    <source>
        <dbReference type="Google" id="ProtNLM"/>
    </source>
</evidence>